<dbReference type="RefSeq" id="XP_010258447.1">
    <property type="nucleotide sequence ID" value="XM_010260145.1"/>
</dbReference>
<accession>A0A1U8A160</accession>
<dbReference type="OrthoDB" id="415696at2759"/>
<protein>
    <submittedName>
        <fullName evidence="9 10">Monothiol glutaredoxin-S15, mitochondrial</fullName>
    </submittedName>
</protein>
<dbReference type="KEGG" id="nnu:104598221"/>
<dbReference type="InterPro" id="IPR033658">
    <property type="entry name" value="GRX_PICOT-like"/>
</dbReference>
<dbReference type="CDD" id="cd03028">
    <property type="entry name" value="GRX_PICOT_like"/>
    <property type="match status" value="1"/>
</dbReference>
<evidence type="ECO:0000259" key="7">
    <source>
        <dbReference type="Pfam" id="PF00462"/>
    </source>
</evidence>
<dbReference type="STRING" id="4432.A0A1U8A160"/>
<evidence type="ECO:0000256" key="6">
    <source>
        <dbReference type="ARBA" id="ARBA00023284"/>
    </source>
</evidence>
<keyword evidence="2" id="KW-0001">2Fe-2S</keyword>
<evidence type="ECO:0000313" key="8">
    <source>
        <dbReference type="Proteomes" id="UP000189703"/>
    </source>
</evidence>
<dbReference type="eggNOG" id="KOG0911">
    <property type="taxonomic scope" value="Eukaryota"/>
</dbReference>
<name>A0A1U8A160_NELNU</name>
<evidence type="ECO:0000256" key="2">
    <source>
        <dbReference type="ARBA" id="ARBA00022714"/>
    </source>
</evidence>
<dbReference type="PROSITE" id="PS51354">
    <property type="entry name" value="GLUTAREDOXIN_2"/>
    <property type="match status" value="1"/>
</dbReference>
<evidence type="ECO:0000313" key="10">
    <source>
        <dbReference type="RefSeq" id="XP_010258448.1"/>
    </source>
</evidence>
<sequence length="165" mass="18257">MARSLSNLLVRGVTGLHAAHSLRTVVSGSLYQHGMRYSTTDDSGSHEDFRPTTKVVNSGLSTKDIVEQDVKENPVMIYMKGIPEAPQCGFSSLAVRVLKQYNVPLSARNILEDLELKNAVKAFSHWPTFPQIFIKGEFIGGSDIILNMHQSGELKEKLKDISVDN</sequence>
<gene>
    <name evidence="9 10" type="primary">LOC104598221</name>
</gene>
<dbReference type="Proteomes" id="UP000189703">
    <property type="component" value="Unplaced"/>
</dbReference>
<keyword evidence="3" id="KW-0479">Metal-binding</keyword>
<dbReference type="OMA" id="CAFSKRM"/>
<evidence type="ECO:0000313" key="9">
    <source>
        <dbReference type="RefSeq" id="XP_010258447.1"/>
    </source>
</evidence>
<evidence type="ECO:0000256" key="4">
    <source>
        <dbReference type="ARBA" id="ARBA00023004"/>
    </source>
</evidence>
<evidence type="ECO:0000256" key="1">
    <source>
        <dbReference type="ARBA" id="ARBA00008983"/>
    </source>
</evidence>
<evidence type="ECO:0000256" key="3">
    <source>
        <dbReference type="ARBA" id="ARBA00022723"/>
    </source>
</evidence>
<dbReference type="NCBIfam" id="TIGR00365">
    <property type="entry name" value="Grx4 family monothiol glutaredoxin"/>
    <property type="match status" value="1"/>
</dbReference>
<dbReference type="RefSeq" id="XP_010258448.1">
    <property type="nucleotide sequence ID" value="XM_010260146.2"/>
</dbReference>
<dbReference type="InterPro" id="IPR036249">
    <property type="entry name" value="Thioredoxin-like_sf"/>
</dbReference>
<dbReference type="Pfam" id="PF00462">
    <property type="entry name" value="Glutaredoxin"/>
    <property type="match status" value="1"/>
</dbReference>
<dbReference type="GO" id="GO:0046872">
    <property type="term" value="F:metal ion binding"/>
    <property type="evidence" value="ECO:0007669"/>
    <property type="project" value="UniProtKB-KW"/>
</dbReference>
<dbReference type="InterPro" id="IPR004480">
    <property type="entry name" value="Monothiol_GRX-rel"/>
</dbReference>
<organism evidence="8 10">
    <name type="scientific">Nelumbo nucifera</name>
    <name type="common">Sacred lotus</name>
    <dbReference type="NCBI Taxonomy" id="4432"/>
    <lineage>
        <taxon>Eukaryota</taxon>
        <taxon>Viridiplantae</taxon>
        <taxon>Streptophyta</taxon>
        <taxon>Embryophyta</taxon>
        <taxon>Tracheophyta</taxon>
        <taxon>Spermatophyta</taxon>
        <taxon>Magnoliopsida</taxon>
        <taxon>Proteales</taxon>
        <taxon>Nelumbonaceae</taxon>
        <taxon>Nelumbo</taxon>
    </lineage>
</organism>
<dbReference type="GeneID" id="104598221"/>
<dbReference type="Gene3D" id="3.40.30.10">
    <property type="entry name" value="Glutaredoxin"/>
    <property type="match status" value="1"/>
</dbReference>
<dbReference type="PANTHER" id="PTHR10293">
    <property type="entry name" value="GLUTAREDOXIN FAMILY MEMBER"/>
    <property type="match status" value="1"/>
</dbReference>
<dbReference type="FunFam" id="3.40.30.10:FF:000005">
    <property type="entry name" value="Glutaredoxin 5"/>
    <property type="match status" value="1"/>
</dbReference>
<dbReference type="SUPFAM" id="SSF52833">
    <property type="entry name" value="Thioredoxin-like"/>
    <property type="match status" value="1"/>
</dbReference>
<proteinExistence type="inferred from homology"/>
<dbReference type="GO" id="GO:0051537">
    <property type="term" value="F:2 iron, 2 sulfur cluster binding"/>
    <property type="evidence" value="ECO:0007669"/>
    <property type="project" value="UniProtKB-KW"/>
</dbReference>
<comment type="similarity">
    <text evidence="1">Belongs to the glutaredoxin family. CGFS subfamily.</text>
</comment>
<keyword evidence="8" id="KW-1185">Reference proteome</keyword>
<dbReference type="PANTHER" id="PTHR10293:SF16">
    <property type="entry name" value="GLUTAREDOXIN-RELATED PROTEIN 5, MITOCHONDRIAL"/>
    <property type="match status" value="1"/>
</dbReference>
<evidence type="ECO:0000256" key="5">
    <source>
        <dbReference type="ARBA" id="ARBA00023014"/>
    </source>
</evidence>
<keyword evidence="5" id="KW-0411">Iron-sulfur</keyword>
<keyword evidence="6" id="KW-0676">Redox-active center</keyword>
<dbReference type="GO" id="GO:0005759">
    <property type="term" value="C:mitochondrial matrix"/>
    <property type="evidence" value="ECO:0000318"/>
    <property type="project" value="GO_Central"/>
</dbReference>
<dbReference type="InterPro" id="IPR002109">
    <property type="entry name" value="Glutaredoxin"/>
</dbReference>
<keyword evidence="4" id="KW-0408">Iron</keyword>
<dbReference type="AlphaFoldDB" id="A0A1U8A160"/>
<reference evidence="9 10" key="1">
    <citation type="submission" date="2025-04" db="UniProtKB">
        <authorList>
            <consortium name="RefSeq"/>
        </authorList>
    </citation>
    <scope>IDENTIFICATION</scope>
</reference>
<feature type="domain" description="Glutaredoxin" evidence="7">
    <location>
        <begin position="75"/>
        <end position="139"/>
    </location>
</feature>